<accession>T0RDD1</accession>
<dbReference type="OrthoDB" id="10402067at2759"/>
<evidence type="ECO:0008006" key="3">
    <source>
        <dbReference type="Google" id="ProtNLM"/>
    </source>
</evidence>
<dbReference type="Proteomes" id="UP000030762">
    <property type="component" value="Unassembled WGS sequence"/>
</dbReference>
<organism evidence="1 2">
    <name type="scientific">Saprolegnia diclina (strain VS20)</name>
    <dbReference type="NCBI Taxonomy" id="1156394"/>
    <lineage>
        <taxon>Eukaryota</taxon>
        <taxon>Sar</taxon>
        <taxon>Stramenopiles</taxon>
        <taxon>Oomycota</taxon>
        <taxon>Saprolegniomycetes</taxon>
        <taxon>Saprolegniales</taxon>
        <taxon>Saprolegniaceae</taxon>
        <taxon>Saprolegnia</taxon>
    </lineage>
</organism>
<dbReference type="GeneID" id="19955368"/>
<protein>
    <recommendedName>
        <fullName evidence="3">Elicitin</fullName>
    </recommendedName>
</protein>
<proteinExistence type="predicted"/>
<dbReference type="RefSeq" id="XP_008619007.1">
    <property type="nucleotide sequence ID" value="XM_008620785.1"/>
</dbReference>
<name>T0RDD1_SAPDV</name>
<keyword evidence="2" id="KW-1185">Reference proteome</keyword>
<evidence type="ECO:0000313" key="1">
    <source>
        <dbReference type="EMBL" id="EQC27587.1"/>
    </source>
</evidence>
<dbReference type="AlphaFoldDB" id="T0RDD1"/>
<dbReference type="InParanoid" id="T0RDD1"/>
<dbReference type="OMA" id="TNYTMAI"/>
<dbReference type="EMBL" id="JH767206">
    <property type="protein sequence ID" value="EQC27587.1"/>
    <property type="molecule type" value="Genomic_DNA"/>
</dbReference>
<reference evidence="1 2" key="1">
    <citation type="submission" date="2012-04" db="EMBL/GenBank/DDBJ databases">
        <title>The Genome Sequence of Saprolegnia declina VS20.</title>
        <authorList>
            <consortium name="The Broad Institute Genome Sequencing Platform"/>
            <person name="Russ C."/>
            <person name="Nusbaum C."/>
            <person name="Tyler B."/>
            <person name="van West P."/>
            <person name="Dieguez-Uribeondo J."/>
            <person name="de Bruijn I."/>
            <person name="Tripathy S."/>
            <person name="Jiang R."/>
            <person name="Young S.K."/>
            <person name="Zeng Q."/>
            <person name="Gargeya S."/>
            <person name="Fitzgerald M."/>
            <person name="Haas B."/>
            <person name="Abouelleil A."/>
            <person name="Alvarado L."/>
            <person name="Arachchi H.M."/>
            <person name="Berlin A."/>
            <person name="Chapman S.B."/>
            <person name="Goldberg J."/>
            <person name="Griggs A."/>
            <person name="Gujja S."/>
            <person name="Hansen M."/>
            <person name="Howarth C."/>
            <person name="Imamovic A."/>
            <person name="Larimer J."/>
            <person name="McCowen C."/>
            <person name="Montmayeur A."/>
            <person name="Murphy C."/>
            <person name="Neiman D."/>
            <person name="Pearson M."/>
            <person name="Priest M."/>
            <person name="Roberts A."/>
            <person name="Saif S."/>
            <person name="Shea T."/>
            <person name="Sisk P."/>
            <person name="Sykes S."/>
            <person name="Wortman J."/>
            <person name="Nusbaum C."/>
            <person name="Birren B."/>
        </authorList>
    </citation>
    <scope>NUCLEOTIDE SEQUENCE [LARGE SCALE GENOMIC DNA]</scope>
    <source>
        <strain evidence="1 2">VS20</strain>
    </source>
</reference>
<evidence type="ECO:0000313" key="2">
    <source>
        <dbReference type="Proteomes" id="UP000030762"/>
    </source>
</evidence>
<dbReference type="VEuPathDB" id="FungiDB:SDRG_14641"/>
<gene>
    <name evidence="1" type="ORF">SDRG_14641</name>
</gene>
<sequence>MTACYKALHDSLGKLSNQKGFGSCRFLRFLSLDGTYLNYLAEDCTLSPNCIKLITTGFLNENLLGCNVTDGDTNYTMAISDFGPTCLSPTKLSALTTPPTTMPRPATTSAPNTTAVATTARPLSTTATSTTEVVKPNATNVTSFAAPSGPTMKATWSLLVCLALLLV</sequence>